<reference evidence="1" key="1">
    <citation type="submission" date="2023-09" db="EMBL/GenBank/DDBJ databases">
        <title>Vallitalea sediminicola and Vallitalea maricola sp. nov., anaerobic bacteria isolated from marine sediment.</title>
        <authorList>
            <person name="Hirano S."/>
            <person name="Maeda A."/>
            <person name="Terahara T."/>
            <person name="Mori K."/>
            <person name="Hamada M."/>
            <person name="Matsumoto R."/>
            <person name="Kobayashi T."/>
        </authorList>
    </citation>
    <scope>NUCLEOTIDE SEQUENCE</scope>
    <source>
        <strain evidence="1">AN17-2</strain>
    </source>
</reference>
<protein>
    <submittedName>
        <fullName evidence="1">YitT family protein</fullName>
    </submittedName>
</protein>
<sequence>MGVRLSKDKLTSYFFTIISCFFFALAINLFIKPNHIVGGGVTGVALVINRYIPWGIGLIAYLLNIPIMIMSFRIKGVSYTIKCLIVTTLLNFLIDALAFLPAMTNNPLIGAGYGGVFFGISIGLNYRYNVSSGGTELLGQLIITKFKHITIGKILIIIDGCIVLIGSLILNNPENVLLALMMIFVGGKVSDLVVNGFDYVRMCYIITAHEDEVASELMRQSNRGITKLNGVGMYSKKDYGVLMTAVSKQQFTRVKESVLRVDRNAFVIIVNTSEVIGKGFK</sequence>
<keyword evidence="2" id="KW-1185">Reference proteome</keyword>
<dbReference type="EMBL" id="BTPU01000060">
    <property type="protein sequence ID" value="GMQ64034.1"/>
    <property type="molecule type" value="Genomic_DNA"/>
</dbReference>
<comment type="caution">
    <text evidence="1">The sequence shown here is derived from an EMBL/GenBank/DDBJ whole genome shotgun (WGS) entry which is preliminary data.</text>
</comment>
<gene>
    <name evidence="1" type="ORF">AN2V17_32710</name>
</gene>
<accession>A0ACB5UNA3</accession>
<organism evidence="1 2">
    <name type="scientific">Vallitalea maricola</name>
    <dbReference type="NCBI Taxonomy" id="3074433"/>
    <lineage>
        <taxon>Bacteria</taxon>
        <taxon>Bacillati</taxon>
        <taxon>Bacillota</taxon>
        <taxon>Clostridia</taxon>
        <taxon>Lachnospirales</taxon>
        <taxon>Vallitaleaceae</taxon>
        <taxon>Vallitalea</taxon>
    </lineage>
</organism>
<evidence type="ECO:0000313" key="2">
    <source>
        <dbReference type="Proteomes" id="UP001374599"/>
    </source>
</evidence>
<proteinExistence type="predicted"/>
<evidence type="ECO:0000313" key="1">
    <source>
        <dbReference type="EMBL" id="GMQ64034.1"/>
    </source>
</evidence>
<dbReference type="Proteomes" id="UP001374599">
    <property type="component" value="Unassembled WGS sequence"/>
</dbReference>
<name>A0ACB5UNA3_9FIRM</name>